<keyword evidence="9" id="KW-1133">Transmembrane helix</keyword>
<sequence length="200" mass="22458">MLFTILSILLIILFVVLLHLYTRWFFSQVHLQSQTSFSRPYVLGSSRVHHRATRTSSSTRWGLPSSIISSLPLFVYKISPPFDSSCMIECAICLSVFKEEEIGRKLPGCGHAFHVDCIDMWLHSHSTCPICRSTVLCNHNRILDYIEIDLLDQEGELELEIDNALNSPEIESPETRKTVHDIGSGTTCLSSSGSFTGRAP</sequence>
<dbReference type="InterPro" id="IPR013083">
    <property type="entry name" value="Znf_RING/FYVE/PHD"/>
</dbReference>
<dbReference type="EMBL" id="PKPP01001776">
    <property type="protein sequence ID" value="PWA80019.1"/>
    <property type="molecule type" value="Genomic_DNA"/>
</dbReference>
<dbReference type="SMART" id="SM00184">
    <property type="entry name" value="RING"/>
    <property type="match status" value="1"/>
</dbReference>
<evidence type="ECO:0000256" key="5">
    <source>
        <dbReference type="ARBA" id="ARBA00022723"/>
    </source>
</evidence>
<dbReference type="CDD" id="cd16461">
    <property type="entry name" value="RING-H2_EL5-like"/>
    <property type="match status" value="1"/>
</dbReference>
<dbReference type="AlphaFoldDB" id="A0A2U1P2N2"/>
<keyword evidence="5" id="KW-0479">Metal-binding</keyword>
<dbReference type="OrthoDB" id="8062037at2759"/>
<dbReference type="InterPro" id="IPR001841">
    <property type="entry name" value="Znf_RING"/>
</dbReference>
<proteinExistence type="inferred from homology"/>
<dbReference type="GO" id="GO:0016740">
    <property type="term" value="F:transferase activity"/>
    <property type="evidence" value="ECO:0007669"/>
    <property type="project" value="UniProtKB-KW"/>
</dbReference>
<keyword evidence="10" id="KW-0472">Membrane</keyword>
<dbReference type="PROSITE" id="PS50089">
    <property type="entry name" value="ZF_RING_2"/>
    <property type="match status" value="1"/>
</dbReference>
<keyword evidence="3" id="KW-0808">Transferase</keyword>
<dbReference type="GO" id="GO:0008270">
    <property type="term" value="F:zinc ion binding"/>
    <property type="evidence" value="ECO:0007669"/>
    <property type="project" value="UniProtKB-KW"/>
</dbReference>
<evidence type="ECO:0000313" key="14">
    <source>
        <dbReference type="EMBL" id="PWA80019.1"/>
    </source>
</evidence>
<evidence type="ECO:0000259" key="13">
    <source>
        <dbReference type="PROSITE" id="PS50089"/>
    </source>
</evidence>
<keyword evidence="15" id="KW-1185">Reference proteome</keyword>
<evidence type="ECO:0000256" key="12">
    <source>
        <dbReference type="PROSITE-ProRule" id="PRU00175"/>
    </source>
</evidence>
<dbReference type="PANTHER" id="PTHR45768:SF76">
    <property type="entry name" value="RING-H2 FINGER PROTEIN ATL5-LIKE"/>
    <property type="match status" value="1"/>
</dbReference>
<dbReference type="GO" id="GO:0016567">
    <property type="term" value="P:protein ubiquitination"/>
    <property type="evidence" value="ECO:0007669"/>
    <property type="project" value="UniProtKB-UniPathway"/>
</dbReference>
<evidence type="ECO:0000256" key="4">
    <source>
        <dbReference type="ARBA" id="ARBA00022692"/>
    </source>
</evidence>
<feature type="domain" description="RING-type" evidence="13">
    <location>
        <begin position="90"/>
        <end position="132"/>
    </location>
</feature>
<evidence type="ECO:0000256" key="6">
    <source>
        <dbReference type="ARBA" id="ARBA00022771"/>
    </source>
</evidence>
<organism evidence="14 15">
    <name type="scientific">Artemisia annua</name>
    <name type="common">Sweet wormwood</name>
    <dbReference type="NCBI Taxonomy" id="35608"/>
    <lineage>
        <taxon>Eukaryota</taxon>
        <taxon>Viridiplantae</taxon>
        <taxon>Streptophyta</taxon>
        <taxon>Embryophyta</taxon>
        <taxon>Tracheophyta</taxon>
        <taxon>Spermatophyta</taxon>
        <taxon>Magnoliopsida</taxon>
        <taxon>eudicotyledons</taxon>
        <taxon>Gunneridae</taxon>
        <taxon>Pentapetalae</taxon>
        <taxon>asterids</taxon>
        <taxon>campanulids</taxon>
        <taxon>Asterales</taxon>
        <taxon>Asteraceae</taxon>
        <taxon>Asteroideae</taxon>
        <taxon>Anthemideae</taxon>
        <taxon>Artemisiinae</taxon>
        <taxon>Artemisia</taxon>
    </lineage>
</organism>
<dbReference type="Proteomes" id="UP000245207">
    <property type="component" value="Unassembled WGS sequence"/>
</dbReference>
<evidence type="ECO:0000256" key="9">
    <source>
        <dbReference type="ARBA" id="ARBA00022989"/>
    </source>
</evidence>
<evidence type="ECO:0000256" key="10">
    <source>
        <dbReference type="ARBA" id="ARBA00023136"/>
    </source>
</evidence>
<gene>
    <name evidence="14" type="ORF">CTI12_AA069570</name>
</gene>
<name>A0A2U1P2N2_ARTAN</name>
<dbReference type="GO" id="GO:0016020">
    <property type="term" value="C:membrane"/>
    <property type="evidence" value="ECO:0007669"/>
    <property type="project" value="UniProtKB-SubCell"/>
</dbReference>
<reference evidence="14 15" key="1">
    <citation type="journal article" date="2018" name="Mol. Plant">
        <title>The genome of Artemisia annua provides insight into the evolution of Asteraceae family and artemisinin biosynthesis.</title>
        <authorList>
            <person name="Shen Q."/>
            <person name="Zhang L."/>
            <person name="Liao Z."/>
            <person name="Wang S."/>
            <person name="Yan T."/>
            <person name="Shi P."/>
            <person name="Liu M."/>
            <person name="Fu X."/>
            <person name="Pan Q."/>
            <person name="Wang Y."/>
            <person name="Lv Z."/>
            <person name="Lu X."/>
            <person name="Zhang F."/>
            <person name="Jiang W."/>
            <person name="Ma Y."/>
            <person name="Chen M."/>
            <person name="Hao X."/>
            <person name="Li L."/>
            <person name="Tang Y."/>
            <person name="Lv G."/>
            <person name="Zhou Y."/>
            <person name="Sun X."/>
            <person name="Brodelius P.E."/>
            <person name="Rose J.K.C."/>
            <person name="Tang K."/>
        </authorList>
    </citation>
    <scope>NUCLEOTIDE SEQUENCE [LARGE SCALE GENOMIC DNA]</scope>
    <source>
        <strain evidence="15">cv. Huhao1</strain>
        <tissue evidence="14">Leaf</tissue>
    </source>
</reference>
<dbReference type="Pfam" id="PF13639">
    <property type="entry name" value="zf-RING_2"/>
    <property type="match status" value="1"/>
</dbReference>
<comment type="subcellular location">
    <subcellularLocation>
        <location evidence="1">Membrane</location>
        <topology evidence="1">Single-pass membrane protein</topology>
    </subcellularLocation>
</comment>
<comment type="similarity">
    <text evidence="11">Belongs to the RING-type zinc finger family. ATL subfamily.</text>
</comment>
<evidence type="ECO:0000256" key="1">
    <source>
        <dbReference type="ARBA" id="ARBA00004167"/>
    </source>
</evidence>
<dbReference type="UniPathway" id="UPA00143"/>
<protein>
    <submittedName>
        <fullName evidence="14">Zinc finger, RING/FYVE/PHD-type</fullName>
    </submittedName>
</protein>
<evidence type="ECO:0000256" key="11">
    <source>
        <dbReference type="ARBA" id="ARBA00024209"/>
    </source>
</evidence>
<evidence type="ECO:0000256" key="8">
    <source>
        <dbReference type="ARBA" id="ARBA00022833"/>
    </source>
</evidence>
<dbReference type="Gene3D" id="3.30.40.10">
    <property type="entry name" value="Zinc/RING finger domain, C3HC4 (zinc finger)"/>
    <property type="match status" value="1"/>
</dbReference>
<keyword evidence="6 12" id="KW-0863">Zinc-finger</keyword>
<evidence type="ECO:0000256" key="7">
    <source>
        <dbReference type="ARBA" id="ARBA00022786"/>
    </source>
</evidence>
<evidence type="ECO:0000313" key="15">
    <source>
        <dbReference type="Proteomes" id="UP000245207"/>
    </source>
</evidence>
<keyword evidence="7" id="KW-0833">Ubl conjugation pathway</keyword>
<comment type="caution">
    <text evidence="14">The sequence shown here is derived from an EMBL/GenBank/DDBJ whole genome shotgun (WGS) entry which is preliminary data.</text>
</comment>
<dbReference type="SUPFAM" id="SSF57850">
    <property type="entry name" value="RING/U-box"/>
    <property type="match status" value="1"/>
</dbReference>
<keyword evidence="4" id="KW-0812">Transmembrane</keyword>
<keyword evidence="8" id="KW-0862">Zinc</keyword>
<evidence type="ECO:0000256" key="3">
    <source>
        <dbReference type="ARBA" id="ARBA00022679"/>
    </source>
</evidence>
<evidence type="ECO:0000256" key="2">
    <source>
        <dbReference type="ARBA" id="ARBA00004906"/>
    </source>
</evidence>
<comment type="pathway">
    <text evidence="2">Protein modification; protein ubiquitination.</text>
</comment>
<accession>A0A2U1P2N2</accession>
<dbReference type="PANTHER" id="PTHR45768">
    <property type="entry name" value="E3 UBIQUITIN-PROTEIN LIGASE RNF13-LIKE"/>
    <property type="match status" value="1"/>
</dbReference>